<keyword evidence="2" id="KW-0808">Transferase</keyword>
<proteinExistence type="predicted"/>
<comment type="caution">
    <text evidence="9">The sequence shown here is derived from an EMBL/GenBank/DDBJ whole genome shotgun (WGS) entry which is preliminary data.</text>
</comment>
<dbReference type="EMBL" id="AVPE01000008">
    <property type="protein sequence ID" value="KGX92058.1"/>
    <property type="molecule type" value="Genomic_DNA"/>
</dbReference>
<evidence type="ECO:0000256" key="7">
    <source>
        <dbReference type="ARBA" id="ARBA00023150"/>
    </source>
</evidence>
<evidence type="ECO:0000256" key="6">
    <source>
        <dbReference type="ARBA" id="ARBA00023134"/>
    </source>
</evidence>
<evidence type="ECO:0000256" key="1">
    <source>
        <dbReference type="ARBA" id="ARBA00022490"/>
    </source>
</evidence>
<keyword evidence="5" id="KW-0460">Magnesium</keyword>
<reference evidence="9 10" key="1">
    <citation type="submission" date="2013-08" db="EMBL/GenBank/DDBJ databases">
        <authorList>
            <person name="Huang J."/>
            <person name="Wang G."/>
        </authorList>
    </citation>
    <scope>NUCLEOTIDE SEQUENCE [LARGE SCALE GENOMIC DNA]</scope>
    <source>
        <strain evidence="9 10">JSM 076056</strain>
    </source>
</reference>
<evidence type="ECO:0000256" key="4">
    <source>
        <dbReference type="ARBA" id="ARBA00022741"/>
    </source>
</evidence>
<keyword evidence="6" id="KW-0342">GTP-binding</keyword>
<evidence type="ECO:0000313" key="10">
    <source>
        <dbReference type="Proteomes" id="UP000030528"/>
    </source>
</evidence>
<evidence type="ECO:0000313" key="9">
    <source>
        <dbReference type="EMBL" id="KGX92058.1"/>
    </source>
</evidence>
<keyword evidence="1" id="KW-0963">Cytoplasm</keyword>
<feature type="domain" description="MobA-like NTP transferase" evidence="8">
    <location>
        <begin position="1"/>
        <end position="141"/>
    </location>
</feature>
<dbReference type="Pfam" id="PF12804">
    <property type="entry name" value="NTP_transf_3"/>
    <property type="match status" value="1"/>
</dbReference>
<dbReference type="GO" id="GO:0016779">
    <property type="term" value="F:nucleotidyltransferase activity"/>
    <property type="evidence" value="ECO:0007669"/>
    <property type="project" value="UniProtKB-ARBA"/>
</dbReference>
<gene>
    <name evidence="9" type="ORF">N781_02600</name>
</gene>
<dbReference type="STRING" id="1385510.GCA_000425205_00616"/>
<dbReference type="CDD" id="cd02503">
    <property type="entry name" value="MobA"/>
    <property type="match status" value="1"/>
</dbReference>
<dbReference type="InterPro" id="IPR029044">
    <property type="entry name" value="Nucleotide-diphossugar_trans"/>
</dbReference>
<accession>A0A0A5GLH2</accession>
<evidence type="ECO:0000256" key="2">
    <source>
        <dbReference type="ARBA" id="ARBA00022679"/>
    </source>
</evidence>
<dbReference type="InterPro" id="IPR013482">
    <property type="entry name" value="Molybde_CF_guanTrfase"/>
</dbReference>
<dbReference type="PANTHER" id="PTHR19136:SF81">
    <property type="entry name" value="MOLYBDENUM COFACTOR GUANYLYLTRANSFERASE"/>
    <property type="match status" value="1"/>
</dbReference>
<dbReference type="Gene3D" id="3.90.550.10">
    <property type="entry name" value="Spore Coat Polysaccharide Biosynthesis Protein SpsA, Chain A"/>
    <property type="match status" value="1"/>
</dbReference>
<dbReference type="eggNOG" id="COG0746">
    <property type="taxonomic scope" value="Bacteria"/>
</dbReference>
<keyword evidence="3" id="KW-0479">Metal-binding</keyword>
<protein>
    <recommendedName>
        <fullName evidence="8">MobA-like NTP transferase domain-containing protein</fullName>
    </recommendedName>
</protein>
<name>A0A0A5GLH2_9BACI</name>
<dbReference type="SUPFAM" id="SSF53448">
    <property type="entry name" value="Nucleotide-diphospho-sugar transferases"/>
    <property type="match status" value="1"/>
</dbReference>
<organism evidence="9 10">
    <name type="scientific">Pontibacillus halophilus JSM 076056 = DSM 19796</name>
    <dbReference type="NCBI Taxonomy" id="1385510"/>
    <lineage>
        <taxon>Bacteria</taxon>
        <taxon>Bacillati</taxon>
        <taxon>Bacillota</taxon>
        <taxon>Bacilli</taxon>
        <taxon>Bacillales</taxon>
        <taxon>Bacillaceae</taxon>
        <taxon>Pontibacillus</taxon>
    </lineage>
</organism>
<sequence length="182" mass="20549">MGQNKALIQLGSSTVAERILSTLQTFTSSQWVVANDRSSFLPFNGRVIRDEFVGEGPLAGLESAIRHSEAPWIAVVACDMPYTHHSVWEFLSQHIGSSQAVVPIYEGRIQPLSALYHKSIHSTIVQLLEDGERSLRSLLQEIHVLYVEEWPSEWIEVCKLHFFNMNDPEDLNVARHLLSLEG</sequence>
<dbReference type="GO" id="GO:0046872">
    <property type="term" value="F:metal ion binding"/>
    <property type="evidence" value="ECO:0007669"/>
    <property type="project" value="UniProtKB-KW"/>
</dbReference>
<dbReference type="Proteomes" id="UP000030528">
    <property type="component" value="Unassembled WGS sequence"/>
</dbReference>
<dbReference type="AlphaFoldDB" id="A0A0A5GLH2"/>
<evidence type="ECO:0000259" key="8">
    <source>
        <dbReference type="Pfam" id="PF12804"/>
    </source>
</evidence>
<evidence type="ECO:0000256" key="3">
    <source>
        <dbReference type="ARBA" id="ARBA00022723"/>
    </source>
</evidence>
<dbReference type="GO" id="GO:0006777">
    <property type="term" value="P:Mo-molybdopterin cofactor biosynthetic process"/>
    <property type="evidence" value="ECO:0007669"/>
    <property type="project" value="UniProtKB-KW"/>
</dbReference>
<keyword evidence="7" id="KW-0501">Molybdenum cofactor biosynthesis</keyword>
<evidence type="ECO:0000256" key="5">
    <source>
        <dbReference type="ARBA" id="ARBA00022842"/>
    </source>
</evidence>
<dbReference type="GO" id="GO:0005525">
    <property type="term" value="F:GTP binding"/>
    <property type="evidence" value="ECO:0007669"/>
    <property type="project" value="UniProtKB-KW"/>
</dbReference>
<dbReference type="PANTHER" id="PTHR19136">
    <property type="entry name" value="MOLYBDENUM COFACTOR GUANYLYLTRANSFERASE"/>
    <property type="match status" value="1"/>
</dbReference>
<dbReference type="InterPro" id="IPR025877">
    <property type="entry name" value="MobA-like_NTP_Trfase"/>
</dbReference>
<keyword evidence="10" id="KW-1185">Reference proteome</keyword>
<keyword evidence="4" id="KW-0547">Nucleotide-binding</keyword>